<accession>A0A1I3KW59</accession>
<keyword evidence="1" id="KW-0732">Signal</keyword>
<dbReference type="Proteomes" id="UP000242560">
    <property type="component" value="Unassembled WGS sequence"/>
</dbReference>
<name>A0A1I3KW59_9FLAO</name>
<gene>
    <name evidence="2" type="ORF">SAMN05421638_1045</name>
</gene>
<dbReference type="EMBL" id="FORQ01000001">
    <property type="protein sequence ID" value="SFI76568.1"/>
    <property type="molecule type" value="Genomic_DNA"/>
</dbReference>
<proteinExistence type="predicted"/>
<evidence type="ECO:0000313" key="3">
    <source>
        <dbReference type="Proteomes" id="UP000242560"/>
    </source>
</evidence>
<dbReference type="Gene3D" id="2.60.40.10">
    <property type="entry name" value="Immunoglobulins"/>
    <property type="match status" value="1"/>
</dbReference>
<dbReference type="InterPro" id="IPR013783">
    <property type="entry name" value="Ig-like_fold"/>
</dbReference>
<feature type="chain" id="PRO_5015348993" description="PKD domain-containing protein" evidence="1">
    <location>
        <begin position="20"/>
        <end position="441"/>
    </location>
</feature>
<evidence type="ECO:0008006" key="4">
    <source>
        <dbReference type="Google" id="ProtNLM"/>
    </source>
</evidence>
<feature type="signal peptide" evidence="1">
    <location>
        <begin position="1"/>
        <end position="19"/>
    </location>
</feature>
<dbReference type="RefSeq" id="WP_143068746.1">
    <property type="nucleotide sequence ID" value="NZ_FORQ01000001.1"/>
</dbReference>
<organism evidence="2 3">
    <name type="scientific">Kaistella treverensis</name>
    <dbReference type="NCBI Taxonomy" id="631455"/>
    <lineage>
        <taxon>Bacteria</taxon>
        <taxon>Pseudomonadati</taxon>
        <taxon>Bacteroidota</taxon>
        <taxon>Flavobacteriia</taxon>
        <taxon>Flavobacteriales</taxon>
        <taxon>Weeksellaceae</taxon>
        <taxon>Chryseobacterium group</taxon>
        <taxon>Kaistella</taxon>
    </lineage>
</organism>
<evidence type="ECO:0000256" key="1">
    <source>
        <dbReference type="SAM" id="SignalP"/>
    </source>
</evidence>
<reference evidence="3" key="1">
    <citation type="submission" date="2016-10" db="EMBL/GenBank/DDBJ databases">
        <authorList>
            <person name="Varghese N."/>
            <person name="Submissions S."/>
        </authorList>
    </citation>
    <scope>NUCLEOTIDE SEQUENCE [LARGE SCALE GENOMIC DNA]</scope>
    <source>
        <strain evidence="3">DSM 22251</strain>
    </source>
</reference>
<keyword evidence="3" id="KW-1185">Reference proteome</keyword>
<dbReference type="AlphaFoldDB" id="A0A1I3KW59"/>
<evidence type="ECO:0000313" key="2">
    <source>
        <dbReference type="EMBL" id="SFI76568.1"/>
    </source>
</evidence>
<sequence>MKFKFLFFLFLAMAGFVSAQTAAPAPQLGDFKSVANGAWTDPTTWQIYNGSTWENTITEYPGKSTTSATPATYSVFVEPGTNVSVSGDQIYYFGNLYILADPAPSATNALTASYGKVSLAANGSSLSLLGNNQDLVILGGILDFQGVNTELKLKRGNSIVLQYYNGAACGTGTNLLQPETAAAGATGNKKIIFVDGTSEYDYAVSGGAGNSDYNFSDLNCNGGTVSPVPAATLNPVCAGKTTILSTTLAGFISAADLLLPKTYIWSLVSGPTGYTFAPVTLTTAADLSLTFTAPGTYVFNVELVYLNVLGIEISASQTITIEVLAAGNALCGGCFKDPVTDAVKNPSIHGITSLKRAGVRNPDNWPMVRESAYTVLESNSKGFVINRLTTTQLNAIATAGNAVDGMMAYDTTEKCLKLYVVDLVNPANTGWSCFNTPACPN</sequence>
<protein>
    <recommendedName>
        <fullName evidence="4">PKD domain-containing protein</fullName>
    </recommendedName>
</protein>